<comment type="pathway">
    <text evidence="8">Carotenoid biosynthesis; staphyloxanthin biosynthesis; staphyloxanthin from farnesyl diphosphate: step 4/5.</text>
</comment>
<evidence type="ECO:0000256" key="9">
    <source>
        <dbReference type="ARBA" id="ARBA00038120"/>
    </source>
</evidence>
<accession>A0A7X2S4L9</accession>
<keyword evidence="11" id="KW-0812">Transmembrane</keyword>
<evidence type="ECO:0000256" key="11">
    <source>
        <dbReference type="SAM" id="Phobius"/>
    </source>
</evidence>
<protein>
    <recommendedName>
        <fullName evidence="10">4,4'-diaponeurosporenoate glycosyltransferase</fullName>
    </recommendedName>
</protein>
<comment type="subcellular location">
    <subcellularLocation>
        <location evidence="1">Cell membrane</location>
    </subcellularLocation>
</comment>
<keyword evidence="14" id="KW-1185">Reference proteome</keyword>
<dbReference type="InterPro" id="IPR001173">
    <property type="entry name" value="Glyco_trans_2-like"/>
</dbReference>
<keyword evidence="6 11" id="KW-0472">Membrane</keyword>
<keyword evidence="4 13" id="KW-0808">Transferase</keyword>
<keyword evidence="5" id="KW-0125">Carotenoid biosynthesis</keyword>
<evidence type="ECO:0000256" key="8">
    <source>
        <dbReference type="ARBA" id="ARBA00037904"/>
    </source>
</evidence>
<dbReference type="PANTHER" id="PTHR43646">
    <property type="entry name" value="GLYCOSYLTRANSFERASE"/>
    <property type="match status" value="1"/>
</dbReference>
<keyword evidence="2" id="KW-1003">Cell membrane</keyword>
<evidence type="ECO:0000256" key="4">
    <source>
        <dbReference type="ARBA" id="ARBA00022679"/>
    </source>
</evidence>
<keyword evidence="3" id="KW-0328">Glycosyltransferase</keyword>
<name>A0A7X2S4L9_9BACI</name>
<comment type="function">
    <text evidence="7">Catalyzes the glycosylation of 4,4'-diaponeurosporenoate, i.e. the esterification of glucose at the C1'' position with the carboxyl group of 4,4'-diaponeurosporenic acid, to form glycosyl-4,4'-diaponeurosporenoate. This is a step in the biosynthesis of staphyloxanthin, an orange pigment present in most staphylococci strains.</text>
</comment>
<dbReference type="EMBL" id="WMIB01000004">
    <property type="protein sequence ID" value="MTH53153.1"/>
    <property type="molecule type" value="Genomic_DNA"/>
</dbReference>
<dbReference type="CDD" id="cd00761">
    <property type="entry name" value="Glyco_tranf_GTA_type"/>
    <property type="match status" value="1"/>
</dbReference>
<evidence type="ECO:0000256" key="7">
    <source>
        <dbReference type="ARBA" id="ARBA00037281"/>
    </source>
</evidence>
<gene>
    <name evidence="13" type="ORF">GKZ89_06980</name>
</gene>
<dbReference type="InterPro" id="IPR029044">
    <property type="entry name" value="Nucleotide-diphossugar_trans"/>
</dbReference>
<dbReference type="PANTHER" id="PTHR43646:SF2">
    <property type="entry name" value="GLYCOSYLTRANSFERASE 2-LIKE DOMAIN-CONTAINING PROTEIN"/>
    <property type="match status" value="1"/>
</dbReference>
<comment type="similarity">
    <text evidence="9">Belongs to the glycosyltransferase 2 family. CrtQ subfamily.</text>
</comment>
<feature type="transmembrane region" description="Helical" evidence="11">
    <location>
        <begin position="324"/>
        <end position="346"/>
    </location>
</feature>
<evidence type="ECO:0000256" key="5">
    <source>
        <dbReference type="ARBA" id="ARBA00022746"/>
    </source>
</evidence>
<comment type="caution">
    <text evidence="13">The sequence shown here is derived from an EMBL/GenBank/DDBJ whole genome shotgun (WGS) entry which is preliminary data.</text>
</comment>
<evidence type="ECO:0000256" key="3">
    <source>
        <dbReference type="ARBA" id="ARBA00022676"/>
    </source>
</evidence>
<sequence length="371" mass="41209">MAMIIAALLAGLFLFWRIPAFEAIPSDSSRRLVKDKLTIIIPARNEEENLQILFQSIASQSETPFEIIVADDGSEDHTAAVAEKNGAAVIKVPELPEGWKGKSWACWNGALQASGEWLLFMDADTYFEKNGMARLTGLFRHIERKSVLTVHPFHAMQKPYETGSALFHLMTVGAIGAFAPAWARKKGNGAFGQALLCRREDYFGWGGHESIKDEVVETMAMGKKITESGKAILYASGRKAISMRMYPEGPVSMFNGWAKSFASGAAAAKIRFLLLSSIWLGGLFSFWAKIPVLFTNEWPAYLLLYTAAVIQLSSALAKFGRFPIWSILLFPLHLLFFLTVFCFSLYKTFIRKNAVWKGRKISGGQEGASRK</sequence>
<dbReference type="Gene3D" id="3.90.550.10">
    <property type="entry name" value="Spore Coat Polysaccharide Biosynthesis Protein SpsA, Chain A"/>
    <property type="match status" value="1"/>
</dbReference>
<evidence type="ECO:0000256" key="1">
    <source>
        <dbReference type="ARBA" id="ARBA00004236"/>
    </source>
</evidence>
<organism evidence="13 14">
    <name type="scientific">Metabacillus mangrovi</name>
    <dbReference type="NCBI Taxonomy" id="1491830"/>
    <lineage>
        <taxon>Bacteria</taxon>
        <taxon>Bacillati</taxon>
        <taxon>Bacillota</taxon>
        <taxon>Bacilli</taxon>
        <taxon>Bacillales</taxon>
        <taxon>Bacillaceae</taxon>
        <taxon>Metabacillus</taxon>
    </lineage>
</organism>
<evidence type="ECO:0000256" key="6">
    <source>
        <dbReference type="ARBA" id="ARBA00023136"/>
    </source>
</evidence>
<keyword evidence="11" id="KW-1133">Transmembrane helix</keyword>
<evidence type="ECO:0000313" key="13">
    <source>
        <dbReference type="EMBL" id="MTH53153.1"/>
    </source>
</evidence>
<dbReference type="Pfam" id="PF00535">
    <property type="entry name" value="Glycos_transf_2"/>
    <property type="match status" value="1"/>
</dbReference>
<evidence type="ECO:0000256" key="2">
    <source>
        <dbReference type="ARBA" id="ARBA00022475"/>
    </source>
</evidence>
<dbReference type="GO" id="GO:0016757">
    <property type="term" value="F:glycosyltransferase activity"/>
    <property type="evidence" value="ECO:0007669"/>
    <property type="project" value="UniProtKB-KW"/>
</dbReference>
<dbReference type="AlphaFoldDB" id="A0A7X2S4L9"/>
<reference evidence="13 14" key="1">
    <citation type="journal article" date="2017" name="Int. J. Syst. Evol. Microbiol.">
        <title>Bacillus mangrovi sp. nov., isolated from a sediment sample from a mangrove forest.</title>
        <authorList>
            <person name="Gupta V."/>
            <person name="Singh P.K."/>
            <person name="Korpole S."/>
            <person name="Tanuku N.R.S."/>
            <person name="Pinnaka A.K."/>
        </authorList>
    </citation>
    <scope>NUCLEOTIDE SEQUENCE [LARGE SCALE GENOMIC DNA]</scope>
    <source>
        <strain evidence="13 14">KCTC 33872</strain>
    </source>
</reference>
<dbReference type="GO" id="GO:0005886">
    <property type="term" value="C:plasma membrane"/>
    <property type="evidence" value="ECO:0007669"/>
    <property type="project" value="UniProtKB-SubCell"/>
</dbReference>
<feature type="domain" description="Glycosyltransferase 2-like" evidence="12">
    <location>
        <begin position="38"/>
        <end position="151"/>
    </location>
</feature>
<dbReference type="GO" id="GO:0016117">
    <property type="term" value="P:carotenoid biosynthetic process"/>
    <property type="evidence" value="ECO:0007669"/>
    <property type="project" value="UniProtKB-KW"/>
</dbReference>
<evidence type="ECO:0000313" key="14">
    <source>
        <dbReference type="Proteomes" id="UP000434639"/>
    </source>
</evidence>
<dbReference type="Proteomes" id="UP000434639">
    <property type="component" value="Unassembled WGS sequence"/>
</dbReference>
<proteinExistence type="inferred from homology"/>
<evidence type="ECO:0000256" key="10">
    <source>
        <dbReference type="ARBA" id="ARBA00040345"/>
    </source>
</evidence>
<dbReference type="OrthoDB" id="9806525at2"/>
<feature type="transmembrane region" description="Helical" evidence="11">
    <location>
        <begin position="272"/>
        <end position="292"/>
    </location>
</feature>
<dbReference type="SUPFAM" id="SSF53448">
    <property type="entry name" value="Nucleotide-diphospho-sugar transferases"/>
    <property type="match status" value="1"/>
</dbReference>
<evidence type="ECO:0000259" key="12">
    <source>
        <dbReference type="Pfam" id="PF00535"/>
    </source>
</evidence>
<dbReference type="RefSeq" id="WP_155111678.1">
    <property type="nucleotide sequence ID" value="NZ_WMIB01000004.1"/>
</dbReference>